<sequence length="390" mass="43693">MSSHSTPTTQPRPSDTVEIPPGSSSLSQAANKKRKRSPDDQATQPQSLDRLLEKTYQELAVFAFENSKGSMSEADRKCFLDFYEEQRKMLVIKAIERKVSVPMVDGFLVLTAGISTSRPQKREQYFERVTNGIDHELAMKKVSELWQQLSPEEKKAFSRVSAFHDDGLTAEERALDEDDNDDDDSPPPGGPNVRSEASFKDDYFFVQNYVNDFIKKATHIATSRNVEFALFAVSKHLGPSMFQITHSTPGAGDAVQCAQDVDAENHYAARLQAHITGCSVTKLRVLATAPSKQDIKNPAHSAKVTARMKNLIISKTEGIMKRWPWKRTQHYMSLAGFRLVISPNARINPQLIQNPSRGLLVDQVTALHLDLDENLIDVVRITRSADDTHQ</sequence>
<evidence type="ECO:0000313" key="3">
    <source>
        <dbReference type="Proteomes" id="UP000324748"/>
    </source>
</evidence>
<evidence type="ECO:0000313" key="2">
    <source>
        <dbReference type="EMBL" id="KAA1110445.1"/>
    </source>
</evidence>
<evidence type="ECO:0000256" key="1">
    <source>
        <dbReference type="SAM" id="MobiDB-lite"/>
    </source>
</evidence>
<dbReference type="EMBL" id="VSWC01000027">
    <property type="protein sequence ID" value="KAA1110445.1"/>
    <property type="molecule type" value="Genomic_DNA"/>
</dbReference>
<dbReference type="AlphaFoldDB" id="A0A5B0QBG1"/>
<organism evidence="2 3">
    <name type="scientific">Puccinia graminis f. sp. tritici</name>
    <dbReference type="NCBI Taxonomy" id="56615"/>
    <lineage>
        <taxon>Eukaryota</taxon>
        <taxon>Fungi</taxon>
        <taxon>Dikarya</taxon>
        <taxon>Basidiomycota</taxon>
        <taxon>Pucciniomycotina</taxon>
        <taxon>Pucciniomycetes</taxon>
        <taxon>Pucciniales</taxon>
        <taxon>Pucciniaceae</taxon>
        <taxon>Puccinia</taxon>
    </lineage>
</organism>
<reference evidence="2 3" key="1">
    <citation type="submission" date="2019-05" db="EMBL/GenBank/DDBJ databases">
        <title>Emergence of the Ug99 lineage of the wheat stem rust pathogen through somatic hybridization.</title>
        <authorList>
            <person name="Li F."/>
            <person name="Upadhyaya N.M."/>
            <person name="Sperschneider J."/>
            <person name="Matny O."/>
            <person name="Nguyen-Phuc H."/>
            <person name="Mago R."/>
            <person name="Raley C."/>
            <person name="Miller M.E."/>
            <person name="Silverstein K.A.T."/>
            <person name="Henningsen E."/>
            <person name="Hirsch C.D."/>
            <person name="Visser B."/>
            <person name="Pretorius Z.A."/>
            <person name="Steffenson B.J."/>
            <person name="Schwessinger B."/>
            <person name="Dodds P.N."/>
            <person name="Figueroa M."/>
        </authorList>
    </citation>
    <scope>NUCLEOTIDE SEQUENCE [LARGE SCALE GENOMIC DNA]</scope>
    <source>
        <strain evidence="2">21-0</strain>
    </source>
</reference>
<gene>
    <name evidence="2" type="ORF">PGT21_021673</name>
</gene>
<feature type="compositionally biased region" description="Acidic residues" evidence="1">
    <location>
        <begin position="174"/>
        <end position="185"/>
    </location>
</feature>
<dbReference type="Proteomes" id="UP000324748">
    <property type="component" value="Unassembled WGS sequence"/>
</dbReference>
<feature type="region of interest" description="Disordered" evidence="1">
    <location>
        <begin position="173"/>
        <end position="196"/>
    </location>
</feature>
<dbReference type="OrthoDB" id="10399145at2759"/>
<keyword evidence="3" id="KW-1185">Reference proteome</keyword>
<feature type="region of interest" description="Disordered" evidence="1">
    <location>
        <begin position="1"/>
        <end position="48"/>
    </location>
</feature>
<accession>A0A5B0QBG1</accession>
<name>A0A5B0QBG1_PUCGR</name>
<comment type="caution">
    <text evidence="2">The sequence shown here is derived from an EMBL/GenBank/DDBJ whole genome shotgun (WGS) entry which is preliminary data.</text>
</comment>
<proteinExistence type="predicted"/>
<protein>
    <submittedName>
        <fullName evidence="2">Uncharacterized protein</fullName>
    </submittedName>
</protein>
<feature type="compositionally biased region" description="Polar residues" evidence="1">
    <location>
        <begin position="1"/>
        <end position="13"/>
    </location>
</feature>